<keyword evidence="2" id="KW-1185">Reference proteome</keyword>
<dbReference type="EMBL" id="NWUF01000018">
    <property type="protein sequence ID" value="PCE41180.1"/>
    <property type="molecule type" value="Genomic_DNA"/>
</dbReference>
<gene>
    <name evidence="1" type="ORF">COO09_16770</name>
</gene>
<accession>A0A2A4FTX5</accession>
<dbReference type="KEGG" id="rdi:CMV14_16290"/>
<sequence length="135" mass="15658">MIGLCDEVLGEQAIRQHRFPFLTGDPGATGRRSPLPVDAFYPARKLVIEFHEIQHSQPVAHFDKRQTVSGVSRGEQRRHYDELRRKVLPQHGIDIVVFDYSEFEHTTAGRLRRTSRDRQIIAERLHCYAKPRNGD</sequence>
<name>A0A2A4FTX5_9SPHN</name>
<dbReference type="AlphaFoldDB" id="A0A2A4FTX5"/>
<evidence type="ECO:0008006" key="3">
    <source>
        <dbReference type="Google" id="ProtNLM"/>
    </source>
</evidence>
<protein>
    <recommendedName>
        <fullName evidence="3">DUF559 domain-containing protein</fullName>
    </recommendedName>
</protein>
<evidence type="ECO:0000313" key="2">
    <source>
        <dbReference type="Proteomes" id="UP000218934"/>
    </source>
</evidence>
<evidence type="ECO:0000313" key="1">
    <source>
        <dbReference type="EMBL" id="PCE41180.1"/>
    </source>
</evidence>
<dbReference type="OrthoDB" id="1093631at2"/>
<dbReference type="Proteomes" id="UP000218934">
    <property type="component" value="Unassembled WGS sequence"/>
</dbReference>
<reference evidence="1 2" key="1">
    <citation type="submission" date="2017-09" db="EMBL/GenBank/DDBJ databases">
        <title>The Catabolism of 3,6-Dichlorosalicylic acid is Initiated by the Cytochrome P450 Monooxygenase DsmABC in Rhizorhabdus dicambivorans Ndbn-20.</title>
        <authorList>
            <person name="Na L."/>
        </authorList>
    </citation>
    <scope>NUCLEOTIDE SEQUENCE [LARGE SCALE GENOMIC DNA]</scope>
    <source>
        <strain evidence="1 2">Ndbn-20m</strain>
    </source>
</reference>
<organism evidence="1 2">
    <name type="scientific">Rhizorhabdus dicambivorans</name>
    <dbReference type="NCBI Taxonomy" id="1850238"/>
    <lineage>
        <taxon>Bacteria</taxon>
        <taxon>Pseudomonadati</taxon>
        <taxon>Pseudomonadota</taxon>
        <taxon>Alphaproteobacteria</taxon>
        <taxon>Sphingomonadales</taxon>
        <taxon>Sphingomonadaceae</taxon>
        <taxon>Rhizorhabdus</taxon>
    </lineage>
</organism>
<proteinExistence type="predicted"/>
<comment type="caution">
    <text evidence="1">The sequence shown here is derived from an EMBL/GenBank/DDBJ whole genome shotgun (WGS) entry which is preliminary data.</text>
</comment>